<feature type="transmembrane region" description="Helical" evidence="2">
    <location>
        <begin position="34"/>
        <end position="56"/>
    </location>
</feature>
<dbReference type="EMBL" id="JAZHFV010000007">
    <property type="protein sequence ID" value="MEX4009929.1"/>
    <property type="molecule type" value="Genomic_DNA"/>
</dbReference>
<sequence>MTQSATRTNTFDRSATPLSMTDGDSMSFDWDDIAAAYASQPWWVWLAACVIAWLGIR</sequence>
<proteinExistence type="predicted"/>
<keyword evidence="2" id="KW-1133">Transmembrane helix</keyword>
<evidence type="ECO:0000256" key="1">
    <source>
        <dbReference type="SAM" id="MobiDB-lite"/>
    </source>
</evidence>
<reference evidence="3 4" key="1">
    <citation type="submission" date="2024-01" db="EMBL/GenBank/DDBJ databases">
        <title>New evidence supports the origin of RcGTA from prophage.</title>
        <authorList>
            <person name="Xu Y."/>
            <person name="Liu B."/>
            <person name="Chen F."/>
        </authorList>
    </citation>
    <scope>NUCLEOTIDE SEQUENCE [LARGE SCALE GENOMIC DNA]</scope>
    <source>
        <strain evidence="3 4">CBW1107-2</strain>
    </source>
</reference>
<keyword evidence="2" id="KW-0812">Transmembrane</keyword>
<evidence type="ECO:0000256" key="2">
    <source>
        <dbReference type="SAM" id="Phobius"/>
    </source>
</evidence>
<keyword evidence="4" id="KW-1185">Reference proteome</keyword>
<comment type="caution">
    <text evidence="3">The sequence shown here is derived from an EMBL/GenBank/DDBJ whole genome shotgun (WGS) entry which is preliminary data.</text>
</comment>
<name>A0ABV3X0Y6_9HYPH</name>
<evidence type="ECO:0000313" key="4">
    <source>
        <dbReference type="Proteomes" id="UP001559025"/>
    </source>
</evidence>
<feature type="region of interest" description="Disordered" evidence="1">
    <location>
        <begin position="1"/>
        <end position="24"/>
    </location>
</feature>
<protein>
    <submittedName>
        <fullName evidence="3">Uncharacterized protein</fullName>
    </submittedName>
</protein>
<evidence type="ECO:0000313" key="3">
    <source>
        <dbReference type="EMBL" id="MEX4009929.1"/>
    </source>
</evidence>
<organism evidence="3 4">
    <name type="scientific">Neoaquamicrobium sediminum</name>
    <dbReference type="NCBI Taxonomy" id="1849104"/>
    <lineage>
        <taxon>Bacteria</taxon>
        <taxon>Pseudomonadati</taxon>
        <taxon>Pseudomonadota</taxon>
        <taxon>Alphaproteobacteria</taxon>
        <taxon>Hyphomicrobiales</taxon>
        <taxon>Phyllobacteriaceae</taxon>
        <taxon>Neoaquamicrobium</taxon>
    </lineage>
</organism>
<gene>
    <name evidence="3" type="ORF">V1479_21665</name>
</gene>
<dbReference type="RefSeq" id="WP_173194991.1">
    <property type="nucleotide sequence ID" value="NZ_JABETK010000005.1"/>
</dbReference>
<accession>A0ABV3X0Y6</accession>
<dbReference type="Proteomes" id="UP001559025">
    <property type="component" value="Unassembled WGS sequence"/>
</dbReference>
<keyword evidence="2" id="KW-0472">Membrane</keyword>